<dbReference type="AlphaFoldDB" id="A0AAV8UTU3"/>
<proteinExistence type="predicted"/>
<dbReference type="EMBL" id="JAMWBK010000004">
    <property type="protein sequence ID" value="KAJ8905975.1"/>
    <property type="molecule type" value="Genomic_DNA"/>
</dbReference>
<sequence length="236" mass="25434">MIIPTAALLAKARENQGVGTGNAPAWGTVGESLCHLKERQNGQAGASQANGPNQCPFVGGSDAAPATLPLQDSPDLSAVLSVKTCAAYDSILKLRKDKNRSGRTIGNTLQRRAQEARRTNFSVTAPFKASGGLDISRTLQKPRKSTVNKGPNLSPAQYKVLRAWLIQKRQGENAKYTNDGIDKDLFALAHMMKNTNLDTLNRGTFYKFVSRGEEQGVVQETIEAEAKTESSCDIGD</sequence>
<dbReference type="Proteomes" id="UP001157974">
    <property type="component" value="Unassembled WGS sequence"/>
</dbReference>
<evidence type="ECO:0000313" key="2">
    <source>
        <dbReference type="Proteomes" id="UP001157974"/>
    </source>
</evidence>
<reference evidence="1 2" key="1">
    <citation type="journal article" date="2023" name="Nat. Commun.">
        <title>Origin of minicircular mitochondrial genomes in red algae.</title>
        <authorList>
            <person name="Lee Y."/>
            <person name="Cho C.H."/>
            <person name="Lee Y.M."/>
            <person name="Park S.I."/>
            <person name="Yang J.H."/>
            <person name="West J.A."/>
            <person name="Bhattacharya D."/>
            <person name="Yoon H.S."/>
        </authorList>
    </citation>
    <scope>NUCLEOTIDE SEQUENCE [LARGE SCALE GENOMIC DNA]</scope>
    <source>
        <strain evidence="1 2">CCMP1338</strain>
        <tissue evidence="1">Whole cell</tissue>
    </source>
</reference>
<keyword evidence="2" id="KW-1185">Reference proteome</keyword>
<organism evidence="1 2">
    <name type="scientific">Rhodosorus marinus</name>
    <dbReference type="NCBI Taxonomy" id="101924"/>
    <lineage>
        <taxon>Eukaryota</taxon>
        <taxon>Rhodophyta</taxon>
        <taxon>Stylonematophyceae</taxon>
        <taxon>Stylonematales</taxon>
        <taxon>Stylonemataceae</taxon>
        <taxon>Rhodosorus</taxon>
    </lineage>
</organism>
<accession>A0AAV8UTU3</accession>
<gene>
    <name evidence="1" type="ORF">NDN08_002476</name>
</gene>
<name>A0AAV8UTU3_9RHOD</name>
<protein>
    <submittedName>
        <fullName evidence="1">Uncharacterized protein</fullName>
    </submittedName>
</protein>
<evidence type="ECO:0000313" key="1">
    <source>
        <dbReference type="EMBL" id="KAJ8905975.1"/>
    </source>
</evidence>
<comment type="caution">
    <text evidence="1">The sequence shown here is derived from an EMBL/GenBank/DDBJ whole genome shotgun (WGS) entry which is preliminary data.</text>
</comment>